<name>A0AAD5GPU4_AMBAR</name>
<keyword evidence="1" id="KW-0808">Transferase</keyword>
<evidence type="ECO:0000259" key="2">
    <source>
        <dbReference type="Pfam" id="PF00685"/>
    </source>
</evidence>
<evidence type="ECO:0000313" key="4">
    <source>
        <dbReference type="Proteomes" id="UP001206925"/>
    </source>
</evidence>
<keyword evidence="4" id="KW-1185">Reference proteome</keyword>
<dbReference type="Proteomes" id="UP001206925">
    <property type="component" value="Unassembled WGS sequence"/>
</dbReference>
<dbReference type="InterPro" id="IPR027417">
    <property type="entry name" value="P-loop_NTPase"/>
</dbReference>
<gene>
    <name evidence="3" type="ORF">M8C21_024926</name>
</gene>
<dbReference type="SUPFAM" id="SSF52540">
    <property type="entry name" value="P-loop containing nucleoside triphosphate hydrolases"/>
    <property type="match status" value="1"/>
</dbReference>
<reference evidence="3" key="1">
    <citation type="submission" date="2022-06" db="EMBL/GenBank/DDBJ databases">
        <title>Uncovering the hologenomic basis of an extraordinary plant invasion.</title>
        <authorList>
            <person name="Bieker V.C."/>
            <person name="Martin M.D."/>
            <person name="Gilbert T."/>
            <person name="Hodgins K."/>
            <person name="Battlay P."/>
            <person name="Petersen B."/>
            <person name="Wilson J."/>
        </authorList>
    </citation>
    <scope>NUCLEOTIDE SEQUENCE</scope>
    <source>
        <strain evidence="3">AA19_3_7</strain>
        <tissue evidence="3">Leaf</tissue>
    </source>
</reference>
<sequence length="125" mass="14247">WLNGKSTLFKYQDFWHYKVPLLTTVPHNCLPFLENELEQIVASQENSSFAHVATHLPYNSLPESIRASNCKIVYIYRNFLVRGTLMVAVTVGDAGADVRQLVVLTFWAALITKDGDKKRIDFTET</sequence>
<dbReference type="InterPro" id="IPR000863">
    <property type="entry name" value="Sulfotransferase_dom"/>
</dbReference>
<dbReference type="EMBL" id="JAMZMK010006453">
    <property type="protein sequence ID" value="KAI7748839.1"/>
    <property type="molecule type" value="Genomic_DNA"/>
</dbReference>
<feature type="domain" description="Sulfotransferase" evidence="2">
    <location>
        <begin position="11"/>
        <end position="78"/>
    </location>
</feature>
<organism evidence="3 4">
    <name type="scientific">Ambrosia artemisiifolia</name>
    <name type="common">Common ragweed</name>
    <dbReference type="NCBI Taxonomy" id="4212"/>
    <lineage>
        <taxon>Eukaryota</taxon>
        <taxon>Viridiplantae</taxon>
        <taxon>Streptophyta</taxon>
        <taxon>Embryophyta</taxon>
        <taxon>Tracheophyta</taxon>
        <taxon>Spermatophyta</taxon>
        <taxon>Magnoliopsida</taxon>
        <taxon>eudicotyledons</taxon>
        <taxon>Gunneridae</taxon>
        <taxon>Pentapetalae</taxon>
        <taxon>asterids</taxon>
        <taxon>campanulids</taxon>
        <taxon>Asterales</taxon>
        <taxon>Asteraceae</taxon>
        <taxon>Asteroideae</taxon>
        <taxon>Heliantheae alliance</taxon>
        <taxon>Heliantheae</taxon>
        <taxon>Ambrosia</taxon>
    </lineage>
</organism>
<dbReference type="EC" id="2.8.2.-" evidence="1"/>
<evidence type="ECO:0000256" key="1">
    <source>
        <dbReference type="RuleBase" id="RU361155"/>
    </source>
</evidence>
<proteinExistence type="inferred from homology"/>
<dbReference type="Pfam" id="PF00685">
    <property type="entry name" value="Sulfotransfer_1"/>
    <property type="match status" value="1"/>
</dbReference>
<comment type="caution">
    <text evidence="3">The sequence shown here is derived from an EMBL/GenBank/DDBJ whole genome shotgun (WGS) entry which is preliminary data.</text>
</comment>
<dbReference type="GO" id="GO:0008146">
    <property type="term" value="F:sulfotransferase activity"/>
    <property type="evidence" value="ECO:0007669"/>
    <property type="project" value="InterPro"/>
</dbReference>
<evidence type="ECO:0000313" key="3">
    <source>
        <dbReference type="EMBL" id="KAI7748839.1"/>
    </source>
</evidence>
<feature type="non-terminal residue" evidence="3">
    <location>
        <position position="1"/>
    </location>
</feature>
<dbReference type="AlphaFoldDB" id="A0AAD5GPU4"/>
<accession>A0AAD5GPU4</accession>
<dbReference type="Gene3D" id="3.40.50.300">
    <property type="entry name" value="P-loop containing nucleotide triphosphate hydrolases"/>
    <property type="match status" value="1"/>
</dbReference>
<protein>
    <recommendedName>
        <fullName evidence="1">Sulfotransferase</fullName>
        <ecNumber evidence="1">2.8.2.-</ecNumber>
    </recommendedName>
</protein>
<comment type="similarity">
    <text evidence="1">Belongs to the sulfotransferase 1 family.</text>
</comment>